<proteinExistence type="predicted"/>
<feature type="signal peptide" evidence="1">
    <location>
        <begin position="1"/>
        <end position="35"/>
    </location>
</feature>
<comment type="caution">
    <text evidence="2">The sequence shown here is derived from an EMBL/GenBank/DDBJ whole genome shotgun (WGS) entry which is preliminary data.</text>
</comment>
<protein>
    <submittedName>
        <fullName evidence="2">Unnamed protein product</fullName>
    </submittedName>
</protein>
<dbReference type="Proteomes" id="UP001165121">
    <property type="component" value="Unassembled WGS sequence"/>
</dbReference>
<evidence type="ECO:0000313" key="2">
    <source>
        <dbReference type="EMBL" id="GMF60809.1"/>
    </source>
</evidence>
<keyword evidence="3" id="KW-1185">Reference proteome</keyword>
<name>A0A9W6Y9Z0_9STRA</name>
<feature type="chain" id="PRO_5040758825" evidence="1">
    <location>
        <begin position="36"/>
        <end position="109"/>
    </location>
</feature>
<dbReference type="InterPro" id="IPR012469">
    <property type="entry name" value="DUF1688"/>
</dbReference>
<dbReference type="Pfam" id="PF07958">
    <property type="entry name" value="DUF1688"/>
    <property type="match status" value="1"/>
</dbReference>
<sequence length="109" mass="11042">MTAAWSCDALEKARRLLDLALVSVLLDAGTGPAWSFKEPGSGDVYSRSEGLGVASFHMFLGGAFSANPGVDPHRVDAAALASLPDDAIARAFQVVRRGGSGAGAAAVAV</sequence>
<accession>A0A9W6Y9Z0</accession>
<gene>
    <name evidence="2" type="ORF">Pfra01_002642800</name>
</gene>
<organism evidence="2 3">
    <name type="scientific">Phytophthora fragariaefolia</name>
    <dbReference type="NCBI Taxonomy" id="1490495"/>
    <lineage>
        <taxon>Eukaryota</taxon>
        <taxon>Sar</taxon>
        <taxon>Stramenopiles</taxon>
        <taxon>Oomycota</taxon>
        <taxon>Peronosporomycetes</taxon>
        <taxon>Peronosporales</taxon>
        <taxon>Peronosporaceae</taxon>
        <taxon>Phytophthora</taxon>
    </lineage>
</organism>
<dbReference type="EMBL" id="BSXT01005533">
    <property type="protein sequence ID" value="GMF60809.1"/>
    <property type="molecule type" value="Genomic_DNA"/>
</dbReference>
<evidence type="ECO:0000256" key="1">
    <source>
        <dbReference type="SAM" id="SignalP"/>
    </source>
</evidence>
<keyword evidence="1" id="KW-0732">Signal</keyword>
<dbReference type="OrthoDB" id="2153176at2759"/>
<dbReference type="PANTHER" id="PTHR31687:SF3">
    <property type="entry name" value="PROTEIN URG3"/>
    <property type="match status" value="1"/>
</dbReference>
<dbReference type="AlphaFoldDB" id="A0A9W6Y9Z0"/>
<evidence type="ECO:0000313" key="3">
    <source>
        <dbReference type="Proteomes" id="UP001165121"/>
    </source>
</evidence>
<reference evidence="2" key="1">
    <citation type="submission" date="2023-04" db="EMBL/GenBank/DDBJ databases">
        <title>Phytophthora fragariaefolia NBRC 109709.</title>
        <authorList>
            <person name="Ichikawa N."/>
            <person name="Sato H."/>
            <person name="Tonouchi N."/>
        </authorList>
    </citation>
    <scope>NUCLEOTIDE SEQUENCE</scope>
    <source>
        <strain evidence="2">NBRC 109709</strain>
    </source>
</reference>
<dbReference type="PANTHER" id="PTHR31687">
    <property type="match status" value="1"/>
</dbReference>